<dbReference type="InterPro" id="IPR050182">
    <property type="entry name" value="Cytochrome_P450_fam2"/>
</dbReference>
<evidence type="ECO:0000256" key="2">
    <source>
        <dbReference type="ARBA" id="ARBA00004370"/>
    </source>
</evidence>
<dbReference type="GO" id="GO:0020037">
    <property type="term" value="F:heme binding"/>
    <property type="evidence" value="ECO:0007669"/>
    <property type="project" value="InterPro"/>
</dbReference>
<dbReference type="PANTHER" id="PTHR24300">
    <property type="entry name" value="CYTOCHROME P450 508A4-RELATED"/>
    <property type="match status" value="1"/>
</dbReference>
<comment type="similarity">
    <text evidence="3 11">Belongs to the cytochrome P450 family.</text>
</comment>
<evidence type="ECO:0000256" key="5">
    <source>
        <dbReference type="ARBA" id="ARBA00022723"/>
    </source>
</evidence>
<dbReference type="AlphaFoldDB" id="A0A3P8X3S9"/>
<dbReference type="GO" id="GO:0016712">
    <property type="term" value="F:oxidoreductase activity, acting on paired donors, with incorporation or reduction of molecular oxygen, reduced flavin or flavoprotein as one donor, and incorporation of one atom of oxygen"/>
    <property type="evidence" value="ECO:0007669"/>
    <property type="project" value="InterPro"/>
</dbReference>
<dbReference type="InterPro" id="IPR036396">
    <property type="entry name" value="Cyt_P450_sf"/>
</dbReference>
<keyword evidence="12" id="KW-0812">Transmembrane</keyword>
<keyword evidence="4 10" id="KW-0349">Heme</keyword>
<keyword evidence="9 12" id="KW-0472">Membrane</keyword>
<dbReference type="InterPro" id="IPR001128">
    <property type="entry name" value="Cyt_P450"/>
</dbReference>
<keyword evidence="5 10" id="KW-0479">Metal-binding</keyword>
<evidence type="ECO:0000256" key="7">
    <source>
        <dbReference type="ARBA" id="ARBA00023004"/>
    </source>
</evidence>
<dbReference type="Pfam" id="PF00067">
    <property type="entry name" value="p450"/>
    <property type="match status" value="1"/>
</dbReference>
<dbReference type="PROSITE" id="PS00086">
    <property type="entry name" value="CYTOCHROME_P450"/>
    <property type="match status" value="1"/>
</dbReference>
<sequence length="495" mass="56940">MDLLSSIQWTDVWSALIFLCVFLLLVNTRKHKVPANFPPGPRSLLLIGDIFRIEPARLHLQFEEFSQKYGKIFSINVFGSRVVVINGYKHVREALVQNGEDYVDRPIIPMINDLTAYKGIVQSSGLPWKQQRRFALQTLKNLGLGKKTLERSIQQECQYLTEAFAAEHGKPLNPQSLINYAVSNIICCLVFGNRFEYTDKQYQSILQDFNELILLFGSVWVQVYNTFPWLVKRLPGPHQRIFSLEYKLRDYITSRVKEHKENLDPSSPRDYIDYFLIEMGEKEDPDSGLEMENLYSCALDLFFAGTETTSTTLLWGLLFMVKNPHIQEKVQAEIDAVIGQSRQPAIKDRENMPYTDAVIHEIQRMGDILPLNVAHMTVRDTTLDKYTIPKGTFIIPTLHSVLYDESMWETPHSFNPEHFLNLDGSLRKREAFLPFSAGKRVCPGEQLARMELFLFFTSLLQRFSFSAPAGEQPTLEFTLGGTHSPKPYRLQAAER</sequence>
<dbReference type="GeneTree" id="ENSGT00950000182879"/>
<evidence type="ECO:0000313" key="14">
    <source>
        <dbReference type="Proteomes" id="UP000265120"/>
    </source>
</evidence>
<keyword evidence="14" id="KW-1185">Reference proteome</keyword>
<dbReference type="InParanoid" id="A0A3P8X3S9"/>
<feature type="transmembrane region" description="Helical" evidence="12">
    <location>
        <begin position="6"/>
        <end position="26"/>
    </location>
</feature>
<dbReference type="GO" id="GO:0006805">
    <property type="term" value="P:xenobiotic metabolic process"/>
    <property type="evidence" value="ECO:0007669"/>
    <property type="project" value="TreeGrafter"/>
</dbReference>
<evidence type="ECO:0000256" key="4">
    <source>
        <dbReference type="ARBA" id="ARBA00022617"/>
    </source>
</evidence>
<dbReference type="InterPro" id="IPR017972">
    <property type="entry name" value="Cyt_P450_CS"/>
</dbReference>
<feature type="transmembrane region" description="Helical" evidence="12">
    <location>
        <begin position="212"/>
        <end position="231"/>
    </location>
</feature>
<protein>
    <submittedName>
        <fullName evidence="13">Cytochrome P450, family 2, subfamily J, polypeptide 20</fullName>
    </submittedName>
</protein>
<reference evidence="13" key="2">
    <citation type="submission" date="2025-08" db="UniProtKB">
        <authorList>
            <consortium name="Ensembl"/>
        </authorList>
    </citation>
    <scope>IDENTIFICATION</scope>
</reference>
<dbReference type="GO" id="GO:0005506">
    <property type="term" value="F:iron ion binding"/>
    <property type="evidence" value="ECO:0007669"/>
    <property type="project" value="InterPro"/>
</dbReference>
<dbReference type="STRING" id="244447.ENSCSEP00000032361"/>
<proteinExistence type="inferred from homology"/>
<keyword evidence="12" id="KW-1133">Transmembrane helix</keyword>
<dbReference type="PANTHER" id="PTHR24300:SF301">
    <property type="entry name" value="CYP2J25 PROTEIN-RELATED"/>
    <property type="match status" value="1"/>
</dbReference>
<comment type="subcellular location">
    <subcellularLocation>
        <location evidence="2">Membrane</location>
    </subcellularLocation>
</comment>
<comment type="cofactor">
    <cofactor evidence="1 10">
        <name>heme</name>
        <dbReference type="ChEBI" id="CHEBI:30413"/>
    </cofactor>
</comment>
<keyword evidence="6 11" id="KW-0560">Oxidoreductase</keyword>
<name>A0A3P8X3S9_CYNSE</name>
<dbReference type="CDD" id="cd11026">
    <property type="entry name" value="CYP2"/>
    <property type="match status" value="1"/>
</dbReference>
<dbReference type="OMA" id="GMDEEVW"/>
<evidence type="ECO:0000256" key="12">
    <source>
        <dbReference type="SAM" id="Phobius"/>
    </source>
</evidence>
<dbReference type="SUPFAM" id="SSF48264">
    <property type="entry name" value="Cytochrome P450"/>
    <property type="match status" value="1"/>
</dbReference>
<dbReference type="PRINTS" id="PR00463">
    <property type="entry name" value="EP450I"/>
</dbReference>
<evidence type="ECO:0000256" key="10">
    <source>
        <dbReference type="PIRSR" id="PIRSR602401-1"/>
    </source>
</evidence>
<dbReference type="InterPro" id="IPR008069">
    <property type="entry name" value="Cyt_P450_E_grp-I_CYP2D-like"/>
</dbReference>
<reference evidence="13 14" key="1">
    <citation type="journal article" date="2014" name="Nat. Genet.">
        <title>Whole-genome sequence of a flatfish provides insights into ZW sex chromosome evolution and adaptation to a benthic lifestyle.</title>
        <authorList>
            <person name="Chen S."/>
            <person name="Zhang G."/>
            <person name="Shao C."/>
            <person name="Huang Q."/>
            <person name="Liu G."/>
            <person name="Zhang P."/>
            <person name="Song W."/>
            <person name="An N."/>
            <person name="Chalopin D."/>
            <person name="Volff J.N."/>
            <person name="Hong Y."/>
            <person name="Li Q."/>
            <person name="Sha Z."/>
            <person name="Zhou H."/>
            <person name="Xie M."/>
            <person name="Yu Q."/>
            <person name="Liu Y."/>
            <person name="Xiang H."/>
            <person name="Wang N."/>
            <person name="Wu K."/>
            <person name="Yang C."/>
            <person name="Zhou Q."/>
            <person name="Liao X."/>
            <person name="Yang L."/>
            <person name="Hu Q."/>
            <person name="Zhang J."/>
            <person name="Meng L."/>
            <person name="Jin L."/>
            <person name="Tian Y."/>
            <person name="Lian J."/>
            <person name="Yang J."/>
            <person name="Miao G."/>
            <person name="Liu S."/>
            <person name="Liang Z."/>
            <person name="Yan F."/>
            <person name="Li Y."/>
            <person name="Sun B."/>
            <person name="Zhang H."/>
            <person name="Zhang J."/>
            <person name="Zhu Y."/>
            <person name="Du M."/>
            <person name="Zhao Y."/>
            <person name="Schartl M."/>
            <person name="Tang Q."/>
            <person name="Wang J."/>
        </authorList>
    </citation>
    <scope>NUCLEOTIDE SEQUENCE</scope>
</reference>
<keyword evidence="8 11" id="KW-0503">Monooxygenase</keyword>
<dbReference type="PRINTS" id="PR01686">
    <property type="entry name" value="EP450ICYP2D"/>
</dbReference>
<dbReference type="Ensembl" id="ENSCSET00000032781.1">
    <property type="protein sequence ID" value="ENSCSEP00000032361.1"/>
    <property type="gene ID" value="ENSCSEG00000020763.1"/>
</dbReference>
<dbReference type="KEGG" id="csem:103383190"/>
<accession>A0A3P8X3S9</accession>
<dbReference type="OrthoDB" id="2789670at2759"/>
<dbReference type="InterPro" id="IPR002401">
    <property type="entry name" value="Cyt_P450_E_grp-I"/>
</dbReference>
<dbReference type="PRINTS" id="PR00385">
    <property type="entry name" value="P450"/>
</dbReference>
<dbReference type="Gene3D" id="1.10.630.10">
    <property type="entry name" value="Cytochrome P450"/>
    <property type="match status" value="1"/>
</dbReference>
<keyword evidence="7 10" id="KW-0408">Iron</keyword>
<evidence type="ECO:0000313" key="13">
    <source>
        <dbReference type="Ensembl" id="ENSCSEP00000032361.1"/>
    </source>
</evidence>
<dbReference type="Proteomes" id="UP000265120">
    <property type="component" value="Chromosome 9"/>
</dbReference>
<reference evidence="13" key="3">
    <citation type="submission" date="2025-09" db="UniProtKB">
        <authorList>
            <consortium name="Ensembl"/>
        </authorList>
    </citation>
    <scope>IDENTIFICATION</scope>
</reference>
<dbReference type="GO" id="GO:0016020">
    <property type="term" value="C:membrane"/>
    <property type="evidence" value="ECO:0007669"/>
    <property type="project" value="UniProtKB-SubCell"/>
</dbReference>
<dbReference type="GO" id="GO:0005737">
    <property type="term" value="C:cytoplasm"/>
    <property type="evidence" value="ECO:0007669"/>
    <property type="project" value="TreeGrafter"/>
</dbReference>
<feature type="binding site" description="axial binding residue" evidence="10">
    <location>
        <position position="442"/>
    </location>
    <ligand>
        <name>heme</name>
        <dbReference type="ChEBI" id="CHEBI:30413"/>
    </ligand>
    <ligandPart>
        <name>Fe</name>
        <dbReference type="ChEBI" id="CHEBI:18248"/>
    </ligandPart>
</feature>
<evidence type="ECO:0000256" key="3">
    <source>
        <dbReference type="ARBA" id="ARBA00010617"/>
    </source>
</evidence>
<dbReference type="GO" id="GO:0006082">
    <property type="term" value="P:organic acid metabolic process"/>
    <property type="evidence" value="ECO:0007669"/>
    <property type="project" value="TreeGrafter"/>
</dbReference>
<organism evidence="13 14">
    <name type="scientific">Cynoglossus semilaevis</name>
    <name type="common">Tongue sole</name>
    <dbReference type="NCBI Taxonomy" id="244447"/>
    <lineage>
        <taxon>Eukaryota</taxon>
        <taxon>Metazoa</taxon>
        <taxon>Chordata</taxon>
        <taxon>Craniata</taxon>
        <taxon>Vertebrata</taxon>
        <taxon>Euteleostomi</taxon>
        <taxon>Actinopterygii</taxon>
        <taxon>Neopterygii</taxon>
        <taxon>Teleostei</taxon>
        <taxon>Neoteleostei</taxon>
        <taxon>Acanthomorphata</taxon>
        <taxon>Carangaria</taxon>
        <taxon>Pleuronectiformes</taxon>
        <taxon>Pleuronectoidei</taxon>
        <taxon>Cynoglossidae</taxon>
        <taxon>Cynoglossinae</taxon>
        <taxon>Cynoglossus</taxon>
    </lineage>
</organism>
<dbReference type="RefSeq" id="XP_008314454.1">
    <property type="nucleotide sequence ID" value="XM_008316232.3"/>
</dbReference>
<evidence type="ECO:0000256" key="11">
    <source>
        <dbReference type="RuleBase" id="RU000461"/>
    </source>
</evidence>
<dbReference type="FunCoup" id="A0A3P8X3S9">
    <property type="interactions" value="438"/>
</dbReference>
<evidence type="ECO:0000256" key="8">
    <source>
        <dbReference type="ARBA" id="ARBA00023033"/>
    </source>
</evidence>
<evidence type="ECO:0000256" key="1">
    <source>
        <dbReference type="ARBA" id="ARBA00001971"/>
    </source>
</evidence>
<evidence type="ECO:0000256" key="9">
    <source>
        <dbReference type="ARBA" id="ARBA00023136"/>
    </source>
</evidence>
<dbReference type="GeneID" id="103383190"/>
<evidence type="ECO:0000256" key="6">
    <source>
        <dbReference type="ARBA" id="ARBA00023002"/>
    </source>
</evidence>
<dbReference type="FunFam" id="1.10.630.10:FF:000004">
    <property type="entry name" value="cytochrome P450 2D15 isoform X1"/>
    <property type="match status" value="1"/>
</dbReference>